<dbReference type="GO" id="GO:0000287">
    <property type="term" value="F:magnesium ion binding"/>
    <property type="evidence" value="ECO:0007669"/>
    <property type="project" value="UniProtKB-UniRule"/>
</dbReference>
<evidence type="ECO:0000313" key="9">
    <source>
        <dbReference type="Proteomes" id="UP000823634"/>
    </source>
</evidence>
<name>A0A9D9DH16_9FIRM</name>
<reference evidence="8" key="1">
    <citation type="submission" date="2020-10" db="EMBL/GenBank/DDBJ databases">
        <authorList>
            <person name="Gilroy R."/>
        </authorList>
    </citation>
    <scope>NUCLEOTIDE SEQUENCE</scope>
    <source>
        <strain evidence="8">17113</strain>
    </source>
</reference>
<dbReference type="InterPro" id="IPR006124">
    <property type="entry name" value="Metalloenzyme"/>
</dbReference>
<evidence type="ECO:0000256" key="1">
    <source>
        <dbReference type="ARBA" id="ARBA00010373"/>
    </source>
</evidence>
<dbReference type="CDD" id="cd16009">
    <property type="entry name" value="PPM"/>
    <property type="match status" value="1"/>
</dbReference>
<dbReference type="InterPro" id="IPR024052">
    <property type="entry name" value="Phosphopentomutase_DeoB_cap_sf"/>
</dbReference>
<dbReference type="InterPro" id="IPR017850">
    <property type="entry name" value="Alkaline_phosphatase_core_sf"/>
</dbReference>
<keyword evidence="2 5" id="KW-0479">Metal-binding</keyword>
<dbReference type="PIRSF" id="PIRSF001491">
    <property type="entry name" value="Ppentomutase"/>
    <property type="match status" value="1"/>
</dbReference>
<dbReference type="GO" id="GO:0008973">
    <property type="term" value="F:phosphopentomutase activity"/>
    <property type="evidence" value="ECO:0007669"/>
    <property type="project" value="UniProtKB-UniRule"/>
</dbReference>
<reference evidence="8" key="2">
    <citation type="journal article" date="2021" name="PeerJ">
        <title>Extensive microbial diversity within the chicken gut microbiome revealed by metagenomics and culture.</title>
        <authorList>
            <person name="Gilroy R."/>
            <person name="Ravi A."/>
            <person name="Getino M."/>
            <person name="Pursley I."/>
            <person name="Horton D.L."/>
            <person name="Alikhan N.F."/>
            <person name="Baker D."/>
            <person name="Gharbi K."/>
            <person name="Hall N."/>
            <person name="Watson M."/>
            <person name="Adriaenssens E.M."/>
            <person name="Foster-Nyarko E."/>
            <person name="Jarju S."/>
            <person name="Secka A."/>
            <person name="Antonio M."/>
            <person name="Oren A."/>
            <person name="Chaudhuri R.R."/>
            <person name="La Ragione R."/>
            <person name="Hildebrand F."/>
            <person name="Pallen M.J."/>
        </authorList>
    </citation>
    <scope>NUCLEOTIDE SEQUENCE</scope>
    <source>
        <strain evidence="8">17113</strain>
    </source>
</reference>
<comment type="catalytic activity">
    <reaction evidence="5">
        <text>2-deoxy-alpha-D-ribose 1-phosphate = 2-deoxy-D-ribose 5-phosphate</text>
        <dbReference type="Rhea" id="RHEA:27658"/>
        <dbReference type="ChEBI" id="CHEBI:57259"/>
        <dbReference type="ChEBI" id="CHEBI:62877"/>
        <dbReference type="EC" id="5.4.2.7"/>
    </reaction>
</comment>
<dbReference type="Gene3D" id="3.40.720.10">
    <property type="entry name" value="Alkaline Phosphatase, subunit A"/>
    <property type="match status" value="1"/>
</dbReference>
<comment type="cofactor">
    <cofactor evidence="5">
        <name>Mn(2+)</name>
        <dbReference type="ChEBI" id="CHEBI:29035"/>
    </cofactor>
    <text evidence="5">Binds 2 manganese ions.</text>
</comment>
<feature type="binding site" evidence="5">
    <location>
        <position position="291"/>
    </location>
    <ligand>
        <name>Mn(2+)</name>
        <dbReference type="ChEBI" id="CHEBI:29035"/>
        <label>2</label>
    </ligand>
</feature>
<gene>
    <name evidence="5" type="primary">deoB</name>
    <name evidence="8" type="ORF">IAC61_03230</name>
</gene>
<evidence type="ECO:0000256" key="2">
    <source>
        <dbReference type="ARBA" id="ARBA00022723"/>
    </source>
</evidence>
<keyword evidence="4 5" id="KW-0413">Isomerase</keyword>
<organism evidence="8 9">
    <name type="scientific">Candidatus Alloenteromonas pullistercoris</name>
    <dbReference type="NCBI Taxonomy" id="2840785"/>
    <lineage>
        <taxon>Bacteria</taxon>
        <taxon>Bacillati</taxon>
        <taxon>Bacillota</taxon>
        <taxon>Bacillota incertae sedis</taxon>
        <taxon>Candidatus Alloenteromonas</taxon>
    </lineage>
</organism>
<comment type="caution">
    <text evidence="8">The sequence shown here is derived from an EMBL/GenBank/DDBJ whole genome shotgun (WGS) entry which is preliminary data.</text>
</comment>
<evidence type="ECO:0000259" key="7">
    <source>
        <dbReference type="Pfam" id="PF01676"/>
    </source>
</evidence>
<comment type="subcellular location">
    <subcellularLocation>
        <location evidence="5">Cytoplasm</location>
    </subcellularLocation>
</comment>
<evidence type="ECO:0000256" key="5">
    <source>
        <dbReference type="HAMAP-Rule" id="MF_00740"/>
    </source>
</evidence>
<dbReference type="PANTHER" id="PTHR21110">
    <property type="entry name" value="PHOSPHOPENTOMUTASE"/>
    <property type="match status" value="1"/>
</dbReference>
<evidence type="ECO:0000256" key="6">
    <source>
        <dbReference type="NCBIfam" id="TIGR01696"/>
    </source>
</evidence>
<dbReference type="Proteomes" id="UP000823634">
    <property type="component" value="Unassembled WGS sequence"/>
</dbReference>
<protein>
    <recommendedName>
        <fullName evidence="5 6">Phosphopentomutase</fullName>
        <ecNumber evidence="5 6">5.4.2.7</ecNumber>
    </recommendedName>
    <alternativeName>
        <fullName evidence="5">Phosphodeoxyribomutase</fullName>
    </alternativeName>
</protein>
<dbReference type="GO" id="GO:0005829">
    <property type="term" value="C:cytosol"/>
    <property type="evidence" value="ECO:0007669"/>
    <property type="project" value="TreeGrafter"/>
</dbReference>
<feature type="binding site" evidence="5">
    <location>
        <position position="13"/>
    </location>
    <ligand>
        <name>Mn(2+)</name>
        <dbReference type="ChEBI" id="CHEBI:29035"/>
        <label>1</label>
    </ligand>
</feature>
<dbReference type="EMBL" id="JADINA010000021">
    <property type="protein sequence ID" value="MBO8426316.1"/>
    <property type="molecule type" value="Genomic_DNA"/>
</dbReference>
<feature type="binding site" evidence="5">
    <location>
        <position position="296"/>
    </location>
    <ligand>
        <name>Mn(2+)</name>
        <dbReference type="ChEBI" id="CHEBI:29035"/>
        <label>2</label>
    </ligand>
</feature>
<comment type="similarity">
    <text evidence="1 5">Belongs to the phosphopentomutase family.</text>
</comment>
<dbReference type="PANTHER" id="PTHR21110:SF0">
    <property type="entry name" value="PHOSPHOPENTOMUTASE"/>
    <property type="match status" value="1"/>
</dbReference>
<keyword evidence="3 5" id="KW-0464">Manganese</keyword>
<dbReference type="GO" id="GO:0043094">
    <property type="term" value="P:metabolic compound salvage"/>
    <property type="evidence" value="ECO:0007669"/>
    <property type="project" value="UniProtKB-UniRule"/>
</dbReference>
<comment type="catalytic activity">
    <reaction evidence="5">
        <text>alpha-D-ribose 1-phosphate = D-ribose 5-phosphate</text>
        <dbReference type="Rhea" id="RHEA:18793"/>
        <dbReference type="ChEBI" id="CHEBI:57720"/>
        <dbReference type="ChEBI" id="CHEBI:78346"/>
        <dbReference type="EC" id="5.4.2.7"/>
    </reaction>
</comment>
<dbReference type="Gene3D" id="3.30.70.1250">
    <property type="entry name" value="Phosphopentomutase"/>
    <property type="match status" value="1"/>
</dbReference>
<dbReference type="GO" id="GO:0006018">
    <property type="term" value="P:2-deoxyribose 1-phosphate catabolic process"/>
    <property type="evidence" value="ECO:0007669"/>
    <property type="project" value="UniProtKB-UniRule"/>
</dbReference>
<accession>A0A9D9DH16</accession>
<feature type="binding site" evidence="5">
    <location>
        <position position="344"/>
    </location>
    <ligand>
        <name>Mn(2+)</name>
        <dbReference type="ChEBI" id="CHEBI:29035"/>
        <label>2</label>
    </ligand>
</feature>
<feature type="binding site" evidence="5">
    <location>
        <position position="333"/>
    </location>
    <ligand>
        <name>Mn(2+)</name>
        <dbReference type="ChEBI" id="CHEBI:29035"/>
        <label>1</label>
    </ligand>
</feature>
<dbReference type="InterPro" id="IPR010045">
    <property type="entry name" value="DeoB"/>
</dbReference>
<proteinExistence type="inferred from homology"/>
<dbReference type="NCBIfam" id="TIGR01696">
    <property type="entry name" value="deoB"/>
    <property type="match status" value="1"/>
</dbReference>
<dbReference type="GO" id="GO:0009117">
    <property type="term" value="P:nucleotide metabolic process"/>
    <property type="evidence" value="ECO:0007669"/>
    <property type="project" value="UniProtKB-UniRule"/>
</dbReference>
<feature type="binding site" evidence="5">
    <location>
        <position position="332"/>
    </location>
    <ligand>
        <name>Mn(2+)</name>
        <dbReference type="ChEBI" id="CHEBI:29035"/>
        <label>1</label>
    </ligand>
</feature>
<dbReference type="SUPFAM" id="SSF53649">
    <property type="entry name" value="Alkaline phosphatase-like"/>
    <property type="match status" value="1"/>
</dbReference>
<dbReference type="GO" id="GO:0030145">
    <property type="term" value="F:manganese ion binding"/>
    <property type="evidence" value="ECO:0007669"/>
    <property type="project" value="UniProtKB-UniRule"/>
</dbReference>
<evidence type="ECO:0000256" key="3">
    <source>
        <dbReference type="ARBA" id="ARBA00023211"/>
    </source>
</evidence>
<feature type="domain" description="Metalloenzyme" evidence="7">
    <location>
        <begin position="5"/>
        <end position="384"/>
    </location>
</feature>
<evidence type="ECO:0000256" key="4">
    <source>
        <dbReference type="ARBA" id="ARBA00023235"/>
    </source>
</evidence>
<dbReference type="HAMAP" id="MF_00740">
    <property type="entry name" value="Phosphopentomut"/>
    <property type="match status" value="1"/>
</dbReference>
<keyword evidence="5" id="KW-0963">Cytoplasm</keyword>
<sequence length="399" mass="43592">MPKFKRIFVIVADSAGIGEMDDAESFGDVGANTFAHAAASIGGLSVPNMERMGLGELDEIPGVAKVELHPKAYSARLTELSKGKDTMTGHWEMMGVETVKPFKTFTDTGFPKELIELLQKETGHKIIGNKAASGTEILKELGPTQMAENSLIAYTSADSVLQLAAHEEVTGVEELHRCCEIARRICMRPEWLVGRVIARPYTGNEKDGFVRDGANRKDYTVSPTGTTALDVLKKNGLTVSGIGKISDIFNAVGITRSIHTASNEEGMDEAIRQLTQEDYEGLCFVNLVEFDSEYGHRRNPEGYAHCLEAFDRRLGEFIRKMGKGDLLMVTADHGNDPIHHGTDHTREKVPLLCYSPAFEGGRTLGEIHCFGAIGATILKNFGLHKEEGMVGEPILELLA</sequence>
<dbReference type="SUPFAM" id="SSF143856">
    <property type="entry name" value="DeoB insert domain-like"/>
    <property type="match status" value="1"/>
</dbReference>
<dbReference type="NCBIfam" id="NF003766">
    <property type="entry name" value="PRK05362.1"/>
    <property type="match status" value="1"/>
</dbReference>
<evidence type="ECO:0000313" key="8">
    <source>
        <dbReference type="EMBL" id="MBO8426316.1"/>
    </source>
</evidence>
<dbReference type="Pfam" id="PF01676">
    <property type="entry name" value="Metalloenzyme"/>
    <property type="match status" value="1"/>
</dbReference>
<dbReference type="EC" id="5.4.2.7" evidence="5 6"/>
<dbReference type="AlphaFoldDB" id="A0A9D9DH16"/>
<comment type="pathway">
    <text evidence="5">Carbohydrate degradation; 2-deoxy-D-ribose 1-phosphate degradation; D-glyceraldehyde 3-phosphate and acetaldehyde from 2-deoxy-alpha-D-ribose 1-phosphate: step 1/2.</text>
</comment>
<comment type="function">
    <text evidence="5">Isomerase that catalyzes the conversion of deoxy-ribose 1-phosphate (dRib-1-P) and ribose 1-phosphate (Rib-1-P) to deoxy-ribose 5-phosphate (dRib-5-P) and ribose 5-phosphate (Rib-5-P), respectively.</text>
</comment>